<dbReference type="PANTHER" id="PTHR30137:SF8">
    <property type="entry name" value="BLR5498 PROTEIN"/>
    <property type="match status" value="1"/>
</dbReference>
<dbReference type="GO" id="GO:0004497">
    <property type="term" value="F:monooxygenase activity"/>
    <property type="evidence" value="ECO:0007669"/>
    <property type="project" value="UniProtKB-KW"/>
</dbReference>
<gene>
    <name evidence="4" type="ORF">GALL_381830</name>
</gene>
<dbReference type="AlphaFoldDB" id="A0A1J5QA53"/>
<dbReference type="EMBL" id="MLJW01001114">
    <property type="protein sequence ID" value="OIQ80066.1"/>
    <property type="molecule type" value="Genomic_DNA"/>
</dbReference>
<evidence type="ECO:0000256" key="1">
    <source>
        <dbReference type="ARBA" id="ARBA00023002"/>
    </source>
</evidence>
<evidence type="ECO:0000256" key="2">
    <source>
        <dbReference type="ARBA" id="ARBA00023033"/>
    </source>
</evidence>
<dbReference type="Gene3D" id="3.20.20.30">
    <property type="entry name" value="Luciferase-like domain"/>
    <property type="match status" value="1"/>
</dbReference>
<keyword evidence="1" id="KW-0560">Oxidoreductase</keyword>
<dbReference type="InterPro" id="IPR050766">
    <property type="entry name" value="Bact_Lucif_Oxidored"/>
</dbReference>
<comment type="caution">
    <text evidence="4">The sequence shown here is derived from an EMBL/GenBank/DDBJ whole genome shotgun (WGS) entry which is preliminary data.</text>
</comment>
<protein>
    <submittedName>
        <fullName evidence="4">Luciferase-like monooxygenase</fullName>
    </submittedName>
</protein>
<evidence type="ECO:0000259" key="3">
    <source>
        <dbReference type="Pfam" id="PF00296"/>
    </source>
</evidence>
<feature type="domain" description="Luciferase-like" evidence="3">
    <location>
        <begin position="3"/>
        <end position="187"/>
    </location>
</feature>
<organism evidence="4">
    <name type="scientific">mine drainage metagenome</name>
    <dbReference type="NCBI Taxonomy" id="410659"/>
    <lineage>
        <taxon>unclassified sequences</taxon>
        <taxon>metagenomes</taxon>
        <taxon>ecological metagenomes</taxon>
    </lineage>
</organism>
<reference evidence="4" key="1">
    <citation type="submission" date="2016-10" db="EMBL/GenBank/DDBJ databases">
        <title>Sequence of Gallionella enrichment culture.</title>
        <authorList>
            <person name="Poehlein A."/>
            <person name="Muehling M."/>
            <person name="Daniel R."/>
        </authorList>
    </citation>
    <scope>NUCLEOTIDE SEQUENCE</scope>
</reference>
<evidence type="ECO:0000313" key="4">
    <source>
        <dbReference type="EMBL" id="OIQ80066.1"/>
    </source>
</evidence>
<dbReference type="CDD" id="cd00347">
    <property type="entry name" value="Flavin_utilizing_monoxygenases"/>
    <property type="match status" value="1"/>
</dbReference>
<sequence length="248" mass="26618">MLTAGRGAYPESIPLFEQHLDRYDEYVDDRLDLLLRIREENPVTGSGATRKPLTEAGIWPRPIQSELSIWIAVGGTPASVIQAGVLGTPLYVAILGEPQHFADLADLYRSAAAKAGRTPERIGVTSHSYAERTSQGARDIFFPHYSSSIGQNMPRAGRLDRDAFDAWASPHGALFAGSPAEIVDTILWEHELMGHPRFLAQVGLGGLSQTATLRSIEVLATEVLPAVREAIGSGPAPGAEAGDARARS</sequence>
<dbReference type="GO" id="GO:0016705">
    <property type="term" value="F:oxidoreductase activity, acting on paired donors, with incorporation or reduction of molecular oxygen"/>
    <property type="evidence" value="ECO:0007669"/>
    <property type="project" value="InterPro"/>
</dbReference>
<dbReference type="SUPFAM" id="SSF51679">
    <property type="entry name" value="Bacterial luciferase-like"/>
    <property type="match status" value="1"/>
</dbReference>
<accession>A0A1J5QA53</accession>
<dbReference type="PANTHER" id="PTHR30137">
    <property type="entry name" value="LUCIFERASE-LIKE MONOOXYGENASE"/>
    <property type="match status" value="1"/>
</dbReference>
<name>A0A1J5QA53_9ZZZZ</name>
<dbReference type="Pfam" id="PF00296">
    <property type="entry name" value="Bac_luciferase"/>
    <property type="match status" value="1"/>
</dbReference>
<keyword evidence="2 4" id="KW-0503">Monooxygenase</keyword>
<dbReference type="InterPro" id="IPR011251">
    <property type="entry name" value="Luciferase-like_dom"/>
</dbReference>
<dbReference type="InterPro" id="IPR036661">
    <property type="entry name" value="Luciferase-like_sf"/>
</dbReference>
<proteinExistence type="predicted"/>
<dbReference type="GO" id="GO:0005829">
    <property type="term" value="C:cytosol"/>
    <property type="evidence" value="ECO:0007669"/>
    <property type="project" value="TreeGrafter"/>
</dbReference>